<keyword evidence="1" id="KW-0812">Transmembrane</keyword>
<evidence type="ECO:0008006" key="3">
    <source>
        <dbReference type="Google" id="ProtNLM"/>
    </source>
</evidence>
<accession>X1FA41</accession>
<dbReference type="AlphaFoldDB" id="X1FA41"/>
<comment type="caution">
    <text evidence="2">The sequence shown here is derived from an EMBL/GenBank/DDBJ whole genome shotgun (WGS) entry which is preliminary data.</text>
</comment>
<protein>
    <recommendedName>
        <fullName evidence="3">CcmD family protein</fullName>
    </recommendedName>
</protein>
<gene>
    <name evidence="2" type="ORF">S03H2_18858</name>
</gene>
<evidence type="ECO:0000313" key="2">
    <source>
        <dbReference type="EMBL" id="GAH41842.1"/>
    </source>
</evidence>
<evidence type="ECO:0000256" key="1">
    <source>
        <dbReference type="SAM" id="Phobius"/>
    </source>
</evidence>
<organism evidence="2">
    <name type="scientific">marine sediment metagenome</name>
    <dbReference type="NCBI Taxonomy" id="412755"/>
    <lineage>
        <taxon>unclassified sequences</taxon>
        <taxon>metagenomes</taxon>
        <taxon>ecological metagenomes</taxon>
    </lineage>
</organism>
<keyword evidence="1" id="KW-0472">Membrane</keyword>
<keyword evidence="1" id="KW-1133">Transmembrane helix</keyword>
<sequence length="57" mass="6515">MLFSLLLQDAPANTTNFMIAGYAVIFGVMLIYLISLLVRQRNLQKDLEVLEEIQVED</sequence>
<dbReference type="EMBL" id="BARU01009805">
    <property type="protein sequence ID" value="GAH41842.1"/>
    <property type="molecule type" value="Genomic_DNA"/>
</dbReference>
<reference evidence="2" key="1">
    <citation type="journal article" date="2014" name="Front. Microbiol.">
        <title>High frequency of phylogenetically diverse reductive dehalogenase-homologous genes in deep subseafloor sedimentary metagenomes.</title>
        <authorList>
            <person name="Kawai M."/>
            <person name="Futagami T."/>
            <person name="Toyoda A."/>
            <person name="Takaki Y."/>
            <person name="Nishi S."/>
            <person name="Hori S."/>
            <person name="Arai W."/>
            <person name="Tsubouchi T."/>
            <person name="Morono Y."/>
            <person name="Uchiyama I."/>
            <person name="Ito T."/>
            <person name="Fujiyama A."/>
            <person name="Inagaki F."/>
            <person name="Takami H."/>
        </authorList>
    </citation>
    <scope>NUCLEOTIDE SEQUENCE</scope>
    <source>
        <strain evidence="2">Expedition CK06-06</strain>
    </source>
</reference>
<proteinExistence type="predicted"/>
<feature type="transmembrane region" description="Helical" evidence="1">
    <location>
        <begin position="20"/>
        <end position="38"/>
    </location>
</feature>
<name>X1FA41_9ZZZZ</name>